<dbReference type="Proteomes" id="UP000295122">
    <property type="component" value="Unassembled WGS sequence"/>
</dbReference>
<dbReference type="AlphaFoldDB" id="A0A4R7C5B6"/>
<organism evidence="2 3">
    <name type="scientific">Enterovirga rhinocerotis</name>
    <dbReference type="NCBI Taxonomy" id="1339210"/>
    <lineage>
        <taxon>Bacteria</taxon>
        <taxon>Pseudomonadati</taxon>
        <taxon>Pseudomonadota</taxon>
        <taxon>Alphaproteobacteria</taxon>
        <taxon>Hyphomicrobiales</taxon>
        <taxon>Methylobacteriaceae</taxon>
        <taxon>Enterovirga</taxon>
    </lineage>
</organism>
<evidence type="ECO:0000313" key="3">
    <source>
        <dbReference type="Proteomes" id="UP000295122"/>
    </source>
</evidence>
<gene>
    <name evidence="2" type="ORF">EV668_0499</name>
</gene>
<name>A0A4R7C5B6_9HYPH</name>
<proteinExistence type="predicted"/>
<evidence type="ECO:0000256" key="1">
    <source>
        <dbReference type="SAM" id="MobiDB-lite"/>
    </source>
</evidence>
<comment type="caution">
    <text evidence="2">The sequence shown here is derived from an EMBL/GenBank/DDBJ whole genome shotgun (WGS) entry which is preliminary data.</text>
</comment>
<sequence>MVDRVRDWKDEPDAARSSSRQAEEKPVDLGSVADEVKSAAHDLKSAAVDQGRQFFQGAKDQATGFADRRKDEAAQSVSDIATGLRETGRSFGERPSIQAFVESAADGLDQLAGGLRERSFGDLYDEAEAYARRSPAVVGAVALAAGFLLARFIKSSADELSAGSAARRAVVAERRRRPAAKV</sequence>
<feature type="region of interest" description="Disordered" evidence="1">
    <location>
        <begin position="1"/>
        <end position="30"/>
    </location>
</feature>
<evidence type="ECO:0000313" key="2">
    <source>
        <dbReference type="EMBL" id="TDR93243.1"/>
    </source>
</evidence>
<protein>
    <recommendedName>
        <fullName evidence="4">ElaB/YqjD/DUF883 family membrane-anchored ribosome-binding protein</fullName>
    </recommendedName>
</protein>
<keyword evidence="3" id="KW-1185">Reference proteome</keyword>
<evidence type="ECO:0008006" key="4">
    <source>
        <dbReference type="Google" id="ProtNLM"/>
    </source>
</evidence>
<dbReference type="EMBL" id="SNZR01000011">
    <property type="protein sequence ID" value="TDR93243.1"/>
    <property type="molecule type" value="Genomic_DNA"/>
</dbReference>
<accession>A0A4R7C5B6</accession>
<reference evidence="2 3" key="1">
    <citation type="submission" date="2019-03" db="EMBL/GenBank/DDBJ databases">
        <title>Genomic Encyclopedia of Type Strains, Phase IV (KMG-IV): sequencing the most valuable type-strain genomes for metagenomic binning, comparative biology and taxonomic classification.</title>
        <authorList>
            <person name="Goeker M."/>
        </authorList>
    </citation>
    <scope>NUCLEOTIDE SEQUENCE [LARGE SCALE GENOMIC DNA]</scope>
    <source>
        <strain evidence="2 3">DSM 25903</strain>
    </source>
</reference>
<feature type="compositionally biased region" description="Basic and acidic residues" evidence="1">
    <location>
        <begin position="1"/>
        <end position="14"/>
    </location>
</feature>
<dbReference type="RefSeq" id="WP_208111471.1">
    <property type="nucleotide sequence ID" value="NZ_SNZR01000011.1"/>
</dbReference>